<evidence type="ECO:0000256" key="7">
    <source>
        <dbReference type="ARBA" id="ARBA00047880"/>
    </source>
</evidence>
<reference evidence="10" key="1">
    <citation type="journal article" date="2019" name="Int. J. Syst. Evol. Microbiol.">
        <title>The Global Catalogue of Microorganisms (GCM) 10K type strain sequencing project: providing services to taxonomists for standard genome sequencing and annotation.</title>
        <authorList>
            <consortium name="The Broad Institute Genomics Platform"/>
            <consortium name="The Broad Institute Genome Sequencing Center for Infectious Disease"/>
            <person name="Wu L."/>
            <person name="Ma J."/>
        </authorList>
    </citation>
    <scope>NUCLEOTIDE SEQUENCE [LARGE SCALE GENOMIC DNA]</scope>
    <source>
        <strain evidence="10">JCM 30742</strain>
    </source>
</reference>
<evidence type="ECO:0000313" key="10">
    <source>
        <dbReference type="Proteomes" id="UP001500752"/>
    </source>
</evidence>
<keyword evidence="3" id="KW-0288">FMN</keyword>
<evidence type="ECO:0000313" key="9">
    <source>
        <dbReference type="EMBL" id="GAA3695461.1"/>
    </source>
</evidence>
<comment type="catalytic activity">
    <reaction evidence="7">
        <text>riboflavin + ATP = FMN + ADP + H(+)</text>
        <dbReference type="Rhea" id="RHEA:14357"/>
        <dbReference type="ChEBI" id="CHEBI:15378"/>
        <dbReference type="ChEBI" id="CHEBI:30616"/>
        <dbReference type="ChEBI" id="CHEBI:57986"/>
        <dbReference type="ChEBI" id="CHEBI:58210"/>
        <dbReference type="ChEBI" id="CHEBI:456216"/>
        <dbReference type="EC" id="2.7.1.26"/>
    </reaction>
</comment>
<accession>A0ABP7CW12</accession>
<keyword evidence="4" id="KW-0808">Transferase</keyword>
<name>A0ABP7CW12_9MICC</name>
<proteinExistence type="predicted"/>
<keyword evidence="6" id="KW-0067">ATP-binding</keyword>
<feature type="domain" description="Riboflavin kinase" evidence="8">
    <location>
        <begin position="5"/>
        <end position="46"/>
    </location>
</feature>
<dbReference type="Pfam" id="PF01687">
    <property type="entry name" value="Flavokinase"/>
    <property type="match status" value="1"/>
</dbReference>
<dbReference type="InterPro" id="IPR023465">
    <property type="entry name" value="Riboflavin_kinase_dom_sf"/>
</dbReference>
<evidence type="ECO:0000256" key="3">
    <source>
        <dbReference type="ARBA" id="ARBA00022643"/>
    </source>
</evidence>
<keyword evidence="5" id="KW-0547">Nucleotide-binding</keyword>
<keyword evidence="10" id="KW-1185">Reference proteome</keyword>
<evidence type="ECO:0000256" key="2">
    <source>
        <dbReference type="ARBA" id="ARBA00022630"/>
    </source>
</evidence>
<dbReference type="EC" id="2.7.1.26" evidence="1"/>
<sequence>MIDILHGIVEHGDARGREPGFPTTNLPIRGKFGLDGIWTACAGVEGLGGYAATDA</sequence>
<keyword evidence="2" id="KW-0285">Flavoprotein</keyword>
<evidence type="ECO:0000256" key="4">
    <source>
        <dbReference type="ARBA" id="ARBA00022679"/>
    </source>
</evidence>
<evidence type="ECO:0000256" key="6">
    <source>
        <dbReference type="ARBA" id="ARBA00022840"/>
    </source>
</evidence>
<dbReference type="Proteomes" id="UP001500752">
    <property type="component" value="Unassembled WGS sequence"/>
</dbReference>
<comment type="caution">
    <text evidence="9">The sequence shown here is derived from an EMBL/GenBank/DDBJ whole genome shotgun (WGS) entry which is preliminary data.</text>
</comment>
<dbReference type="SUPFAM" id="SSF82114">
    <property type="entry name" value="Riboflavin kinase-like"/>
    <property type="match status" value="1"/>
</dbReference>
<protein>
    <recommendedName>
        <fullName evidence="1">riboflavin kinase</fullName>
        <ecNumber evidence="1">2.7.1.26</ecNumber>
    </recommendedName>
</protein>
<dbReference type="RefSeq" id="WP_345152953.1">
    <property type="nucleotide sequence ID" value="NZ_BAABEO010000024.1"/>
</dbReference>
<dbReference type="InterPro" id="IPR015865">
    <property type="entry name" value="Riboflavin_kinase_bac/euk"/>
</dbReference>
<dbReference type="Gene3D" id="2.40.30.30">
    <property type="entry name" value="Riboflavin kinase-like"/>
    <property type="match status" value="1"/>
</dbReference>
<evidence type="ECO:0000256" key="1">
    <source>
        <dbReference type="ARBA" id="ARBA00012105"/>
    </source>
</evidence>
<dbReference type="EMBL" id="BAABEO010000024">
    <property type="protein sequence ID" value="GAA3695461.1"/>
    <property type="molecule type" value="Genomic_DNA"/>
</dbReference>
<evidence type="ECO:0000259" key="8">
    <source>
        <dbReference type="Pfam" id="PF01687"/>
    </source>
</evidence>
<evidence type="ECO:0000256" key="5">
    <source>
        <dbReference type="ARBA" id="ARBA00022741"/>
    </source>
</evidence>
<gene>
    <name evidence="9" type="ORF">GCM10023081_35820</name>
</gene>
<organism evidence="9 10">
    <name type="scientific">Arthrobacter ginkgonis</name>
    <dbReference type="NCBI Taxonomy" id="1630594"/>
    <lineage>
        <taxon>Bacteria</taxon>
        <taxon>Bacillati</taxon>
        <taxon>Actinomycetota</taxon>
        <taxon>Actinomycetes</taxon>
        <taxon>Micrococcales</taxon>
        <taxon>Micrococcaceae</taxon>
        <taxon>Arthrobacter</taxon>
    </lineage>
</organism>